<organism evidence="1 2">
    <name type="scientific">Melia azedarach</name>
    <name type="common">Chinaberry tree</name>
    <dbReference type="NCBI Taxonomy" id="155640"/>
    <lineage>
        <taxon>Eukaryota</taxon>
        <taxon>Viridiplantae</taxon>
        <taxon>Streptophyta</taxon>
        <taxon>Embryophyta</taxon>
        <taxon>Tracheophyta</taxon>
        <taxon>Spermatophyta</taxon>
        <taxon>Magnoliopsida</taxon>
        <taxon>eudicotyledons</taxon>
        <taxon>Gunneridae</taxon>
        <taxon>Pentapetalae</taxon>
        <taxon>rosids</taxon>
        <taxon>malvids</taxon>
        <taxon>Sapindales</taxon>
        <taxon>Meliaceae</taxon>
        <taxon>Melia</taxon>
    </lineage>
</organism>
<keyword evidence="2" id="KW-1185">Reference proteome</keyword>
<dbReference type="Proteomes" id="UP001164539">
    <property type="component" value="Chromosome 3"/>
</dbReference>
<comment type="caution">
    <text evidence="1">The sequence shown here is derived from an EMBL/GenBank/DDBJ whole genome shotgun (WGS) entry which is preliminary data.</text>
</comment>
<name>A0ACC1YKK0_MELAZ</name>
<dbReference type="EMBL" id="CM051396">
    <property type="protein sequence ID" value="KAJ4723972.1"/>
    <property type="molecule type" value="Genomic_DNA"/>
</dbReference>
<evidence type="ECO:0000313" key="2">
    <source>
        <dbReference type="Proteomes" id="UP001164539"/>
    </source>
</evidence>
<reference evidence="1 2" key="1">
    <citation type="journal article" date="2023" name="Science">
        <title>Complex scaffold remodeling in plant triterpene biosynthesis.</title>
        <authorList>
            <person name="De La Pena R."/>
            <person name="Hodgson H."/>
            <person name="Liu J.C."/>
            <person name="Stephenson M.J."/>
            <person name="Martin A.C."/>
            <person name="Owen C."/>
            <person name="Harkess A."/>
            <person name="Leebens-Mack J."/>
            <person name="Jimenez L.E."/>
            <person name="Osbourn A."/>
            <person name="Sattely E.S."/>
        </authorList>
    </citation>
    <scope>NUCLEOTIDE SEQUENCE [LARGE SCALE GENOMIC DNA]</scope>
    <source>
        <strain evidence="2">cv. JPN11</strain>
        <tissue evidence="1">Leaf</tissue>
    </source>
</reference>
<accession>A0ACC1YKK0</accession>
<gene>
    <name evidence="1" type="ORF">OWV82_007285</name>
</gene>
<sequence>MADPATNSGRPPPPPDINQDFPPLPSFQRHPPTNTRPCKSFVDAVADSRNSPTIPVRPTTLHRGEPAVLFTVEDVHTMAIPFKLALVGKFSNGRPSMEVIRKFFLSLGLRGEAHVSLMDDRHVLIKLQFEEDYTRIWYRQTWYINGRAMRVFKWSTTFRCSEESPIVPVWVSLPFLPVHLMYCRHALFSIASAIGKPLRVDQATASLNRPSVARVLIEYDISQPLLPRLWIGEGEDGFWQDIIFENVPHYCGAFASKGQPTGATRTKYVVTADHRGQASTDIVTGPSTAHDQTTVPEIGEPSHIPGTESQDGKTEATEATTQVQGNGQTTQTEGVETPIAGDRVSIDAPIEVPSAHLELTVTDNLQVQLNTESLDIPEQDNSIRCARVSHSADDIDSGDDTGDEGSSIPDSEYSGSEAHSAEPFVDSDRLEATRIRLGMDFAVSSLSGKIWVFWSSPFTVEVMQDAGQVLHCRVCHSSIPATFYVSFVYASCSVSLRVNLWEALASFAESLDSPWMVGGDFNVVQAHSEVLGGNPQSQASIDAFNLALMECGLEDVGFTGSPFTWTNGRTRRRLDRVVANPQWASHFSVFRVSHLNRTASDHSPLLISLEQSTTRGPSRFRFLHTWLRHQGFIDVIRQSWSVPVHGSGMFGFQQKLTRLKLRLKAWNREIFGNVFQRVREAEAEVTERERIYDLSGSTQDRVAFSESRARLQHALSCEEAFLRQMSSVRASLRRVMDFLHHYETVSGQLISQAKSSYYLASSASASRQTIVHSVTGFQRRQLPMIYLGCPIYAGNLRSCYFDVLVQRIRDRISGWANRLLSFGGKLVLIRHVLSSMPMHLFHVLRPPAQIFHQMERLFTRFLWGDTARTRRIHWCKWAAACYPLEEGGLGIRSFEDMAEACELKLWWRFRSQQSLWASFMKSKYCRSEHPGTVQFRYPASPIWRRLCTIRSSAEPSVRWLVRSGDCSFWYDCWVGTCPLSSYVPGAATMVPVSAYWTGMVWDRGRLPAELPSSVIEQILSIPISTDDGPDEIRWSLSLDGDFSLRSAWEFVRCSAAVDEVYTCIWQRHIPSRISFFLWRLIRGFLATDDALCSRGFHMVSRCICRCSAETARHLFLDCSLSRQVWRHFSMLLGLRQPIFLSPRALLIYWMRSATSATHVRVILACLIFWQIWKARNASRFDSIAFQPSAVIHRTLSDLRTIGLAFGYRPSQIKGIRDGHQPILHTELTAICEGLEIASELGFSHLLVESDSATAVSWILSRGTGRWDYAYILARIRLLCRPSSILIRHIFREANQAADFLANWACTNQLSQRFSDRQDLPAGISRIITLDSQHMPYIRR</sequence>
<proteinExistence type="predicted"/>
<evidence type="ECO:0000313" key="1">
    <source>
        <dbReference type="EMBL" id="KAJ4723972.1"/>
    </source>
</evidence>
<protein>
    <submittedName>
        <fullName evidence="1">Ribonuclease H protein</fullName>
    </submittedName>
</protein>